<evidence type="ECO:0000256" key="1">
    <source>
        <dbReference type="SAM" id="MobiDB-lite"/>
    </source>
</evidence>
<sequence>MASPRAFPAVERVEVDTSSPSPRQCDLGHRLPSAPVTRATHSAIRTPLVDPRHQQLRSESLRDARLRESIDPPSALVCLPVANAALDEKLAIEPIPDQESPFPGPEEFSEKGRNPRARNAQENLLPRHELTTIEDEGLLAGAEPYTLRVVFRAWVAVDQTPRGDEGQVRTKRADTTTTPMGIIWWLVFPREGYMPAYVEILATDWRGERGITVAEGWEDGETDDGCEEVGWMHVSVYDHMGLYNRLMDRCASASLPRRGDKLFPVKS</sequence>
<gene>
    <name evidence="2" type="ORF">P171DRAFT_523431</name>
</gene>
<feature type="region of interest" description="Disordered" evidence="1">
    <location>
        <begin position="93"/>
        <end position="119"/>
    </location>
</feature>
<dbReference type="Proteomes" id="UP000799764">
    <property type="component" value="Unassembled WGS sequence"/>
</dbReference>
<comment type="caution">
    <text evidence="2">The sequence shown here is derived from an EMBL/GenBank/DDBJ whole genome shotgun (WGS) entry which is preliminary data.</text>
</comment>
<dbReference type="EMBL" id="MU001505">
    <property type="protein sequence ID" value="KAF2441421.1"/>
    <property type="molecule type" value="Genomic_DNA"/>
</dbReference>
<accession>A0A9P4PC86</accession>
<proteinExistence type="predicted"/>
<name>A0A9P4PC86_9PLEO</name>
<feature type="region of interest" description="Disordered" evidence="1">
    <location>
        <begin position="1"/>
        <end position="44"/>
    </location>
</feature>
<keyword evidence="3" id="KW-1185">Reference proteome</keyword>
<evidence type="ECO:0000313" key="2">
    <source>
        <dbReference type="EMBL" id="KAF2441421.1"/>
    </source>
</evidence>
<evidence type="ECO:0000313" key="3">
    <source>
        <dbReference type="Proteomes" id="UP000799764"/>
    </source>
</evidence>
<dbReference type="AlphaFoldDB" id="A0A9P4PC86"/>
<dbReference type="OrthoDB" id="3799506at2759"/>
<reference evidence="2" key="1">
    <citation type="journal article" date="2020" name="Stud. Mycol.">
        <title>101 Dothideomycetes genomes: a test case for predicting lifestyles and emergence of pathogens.</title>
        <authorList>
            <person name="Haridas S."/>
            <person name="Albert R."/>
            <person name="Binder M."/>
            <person name="Bloem J."/>
            <person name="Labutti K."/>
            <person name="Salamov A."/>
            <person name="Andreopoulos B."/>
            <person name="Baker S."/>
            <person name="Barry K."/>
            <person name="Bills G."/>
            <person name="Bluhm B."/>
            <person name="Cannon C."/>
            <person name="Castanera R."/>
            <person name="Culley D."/>
            <person name="Daum C."/>
            <person name="Ezra D."/>
            <person name="Gonzalez J."/>
            <person name="Henrissat B."/>
            <person name="Kuo A."/>
            <person name="Liang C."/>
            <person name="Lipzen A."/>
            <person name="Lutzoni F."/>
            <person name="Magnuson J."/>
            <person name="Mondo S."/>
            <person name="Nolan M."/>
            <person name="Ohm R."/>
            <person name="Pangilinan J."/>
            <person name="Park H.-J."/>
            <person name="Ramirez L."/>
            <person name="Alfaro M."/>
            <person name="Sun H."/>
            <person name="Tritt A."/>
            <person name="Yoshinaga Y."/>
            <person name="Zwiers L.-H."/>
            <person name="Turgeon B."/>
            <person name="Goodwin S."/>
            <person name="Spatafora J."/>
            <person name="Crous P."/>
            <person name="Grigoriev I."/>
        </authorList>
    </citation>
    <scope>NUCLEOTIDE SEQUENCE</scope>
    <source>
        <strain evidence="2">CBS 690.94</strain>
    </source>
</reference>
<protein>
    <submittedName>
        <fullName evidence="2">Uncharacterized protein</fullName>
    </submittedName>
</protein>
<organism evidence="2 3">
    <name type="scientific">Karstenula rhodostoma CBS 690.94</name>
    <dbReference type="NCBI Taxonomy" id="1392251"/>
    <lineage>
        <taxon>Eukaryota</taxon>
        <taxon>Fungi</taxon>
        <taxon>Dikarya</taxon>
        <taxon>Ascomycota</taxon>
        <taxon>Pezizomycotina</taxon>
        <taxon>Dothideomycetes</taxon>
        <taxon>Pleosporomycetidae</taxon>
        <taxon>Pleosporales</taxon>
        <taxon>Massarineae</taxon>
        <taxon>Didymosphaeriaceae</taxon>
        <taxon>Karstenula</taxon>
    </lineage>
</organism>